<dbReference type="OrthoDB" id="525039at2"/>
<protein>
    <submittedName>
        <fullName evidence="2">Class F sortase</fullName>
    </submittedName>
</protein>
<dbReference type="SUPFAM" id="SSF63817">
    <property type="entry name" value="Sortase"/>
    <property type="match status" value="1"/>
</dbReference>
<dbReference type="Pfam" id="PF04203">
    <property type="entry name" value="Sortase"/>
    <property type="match status" value="1"/>
</dbReference>
<dbReference type="Proteomes" id="UP000295172">
    <property type="component" value="Unassembled WGS sequence"/>
</dbReference>
<accession>A0A4R4X363</accession>
<dbReference type="AlphaFoldDB" id="A0A4R4X363"/>
<dbReference type="EMBL" id="SMKR01000062">
    <property type="protein sequence ID" value="TDD24684.1"/>
    <property type="molecule type" value="Genomic_DNA"/>
</dbReference>
<dbReference type="CDD" id="cd05829">
    <property type="entry name" value="Sortase_F"/>
    <property type="match status" value="1"/>
</dbReference>
<dbReference type="InterPro" id="IPR042001">
    <property type="entry name" value="Sortase_F"/>
</dbReference>
<sequence>MPPARPATPPAKNRALPLALDRSEPVRIDIPRIKASSALEDLELDDAGVMTVPVDPDKAGWFTPSPTPGVIGSSVIAGHVTWNRRPVVFFRLGELRRGDRIDVAREDGTTATFTVDRIGRFAKDKFPTNEVYGASDQASLRLITCGGSYDKATRRYSDNVIVWANLTSSRHRN</sequence>
<keyword evidence="3" id="KW-1185">Reference proteome</keyword>
<dbReference type="GO" id="GO:0016787">
    <property type="term" value="F:hydrolase activity"/>
    <property type="evidence" value="ECO:0007669"/>
    <property type="project" value="UniProtKB-KW"/>
</dbReference>
<keyword evidence="1" id="KW-0378">Hydrolase</keyword>
<evidence type="ECO:0000313" key="2">
    <source>
        <dbReference type="EMBL" id="TDD24684.1"/>
    </source>
</evidence>
<proteinExistence type="predicted"/>
<name>A0A4R4X363_9ACTN</name>
<reference evidence="2 3" key="1">
    <citation type="submission" date="2019-02" db="EMBL/GenBank/DDBJ databases">
        <title>Draft genome sequences of novel Actinobacteria.</title>
        <authorList>
            <person name="Sahin N."/>
            <person name="Ay H."/>
            <person name="Saygin H."/>
        </authorList>
    </citation>
    <scope>NUCLEOTIDE SEQUENCE [LARGE SCALE GENOMIC DNA]</scope>
    <source>
        <strain evidence="2 3">16K104</strain>
    </source>
</reference>
<gene>
    <name evidence="2" type="ORF">E1218_16165</name>
</gene>
<dbReference type="RefSeq" id="WP_132320883.1">
    <property type="nucleotide sequence ID" value="NZ_SMKR01000062.1"/>
</dbReference>
<dbReference type="InterPro" id="IPR023365">
    <property type="entry name" value="Sortase_dom-sf"/>
</dbReference>
<organism evidence="2 3">
    <name type="scientific">Kribbella turkmenica</name>
    <dbReference type="NCBI Taxonomy" id="2530375"/>
    <lineage>
        <taxon>Bacteria</taxon>
        <taxon>Bacillati</taxon>
        <taxon>Actinomycetota</taxon>
        <taxon>Actinomycetes</taxon>
        <taxon>Propionibacteriales</taxon>
        <taxon>Kribbellaceae</taxon>
        <taxon>Kribbella</taxon>
    </lineage>
</organism>
<dbReference type="Gene3D" id="2.40.260.10">
    <property type="entry name" value="Sortase"/>
    <property type="match status" value="1"/>
</dbReference>
<evidence type="ECO:0000256" key="1">
    <source>
        <dbReference type="ARBA" id="ARBA00022801"/>
    </source>
</evidence>
<evidence type="ECO:0000313" key="3">
    <source>
        <dbReference type="Proteomes" id="UP000295172"/>
    </source>
</evidence>
<dbReference type="NCBIfam" id="NF033748">
    <property type="entry name" value="class_F_sortase"/>
    <property type="match status" value="1"/>
</dbReference>
<dbReference type="InterPro" id="IPR005754">
    <property type="entry name" value="Sortase"/>
</dbReference>
<comment type="caution">
    <text evidence="2">The sequence shown here is derived from an EMBL/GenBank/DDBJ whole genome shotgun (WGS) entry which is preliminary data.</text>
</comment>